<reference evidence="2 3" key="1">
    <citation type="submission" date="2018-06" db="EMBL/GenBank/DDBJ databases">
        <authorList>
            <consortium name="Pathogen Informatics"/>
            <person name="Doyle S."/>
        </authorList>
    </citation>
    <scope>NUCLEOTIDE SEQUENCE [LARGE SCALE GENOMIC DNA]</scope>
    <source>
        <strain evidence="2 3">NCTC11661</strain>
    </source>
</reference>
<name>A0A376C154_9FLAO</name>
<evidence type="ECO:0000313" key="2">
    <source>
        <dbReference type="EMBL" id="SSZ55820.1"/>
    </source>
</evidence>
<dbReference type="Proteomes" id="UP000255515">
    <property type="component" value="Unassembled WGS sequence"/>
</dbReference>
<keyword evidence="1" id="KW-0472">Membrane</keyword>
<dbReference type="AlphaFoldDB" id="A0A376C154"/>
<protein>
    <submittedName>
        <fullName evidence="2">Uncharacterized protein</fullName>
    </submittedName>
</protein>
<gene>
    <name evidence="2" type="ORF">NCTC11661_01219</name>
</gene>
<evidence type="ECO:0000313" key="3">
    <source>
        <dbReference type="Proteomes" id="UP000255515"/>
    </source>
</evidence>
<dbReference type="RefSeq" id="WP_002688866.1">
    <property type="nucleotide sequence ID" value="NZ_UFTJ01000002.1"/>
</dbReference>
<keyword evidence="1" id="KW-0812">Transmembrane</keyword>
<keyword evidence="1" id="KW-1133">Transmembrane helix</keyword>
<sequence length="205" mass="24225">MEHYIFPIFLLLLFSVLFTGKFMEQYRIRLIGVRQVITLVGLIFYVFWFTKGFISENTKDAYSVEIRNKLPQAIDFYLIKITQNSENPGTTDKETLHSGKIRPEYYRLERLQMKDAHELWLIGFLGKDNMVYFSQHIISNKNIDAIIEVENYLLGSKQLSEEGKKAVKAHIYTNNRNAIWISLSLLFIFINLYVLPKKWVKRKAF</sequence>
<accession>A0A376C154</accession>
<feature type="transmembrane region" description="Helical" evidence="1">
    <location>
        <begin position="6"/>
        <end position="24"/>
    </location>
</feature>
<evidence type="ECO:0000256" key="1">
    <source>
        <dbReference type="SAM" id="Phobius"/>
    </source>
</evidence>
<organism evidence="2 3">
    <name type="scientific">Bergeyella zoohelcum</name>
    <dbReference type="NCBI Taxonomy" id="1015"/>
    <lineage>
        <taxon>Bacteria</taxon>
        <taxon>Pseudomonadati</taxon>
        <taxon>Bacteroidota</taxon>
        <taxon>Flavobacteriia</taxon>
        <taxon>Flavobacteriales</taxon>
        <taxon>Weeksellaceae</taxon>
        <taxon>Bergeyella</taxon>
    </lineage>
</organism>
<proteinExistence type="predicted"/>
<feature type="transmembrane region" description="Helical" evidence="1">
    <location>
        <begin position="36"/>
        <end position="54"/>
    </location>
</feature>
<feature type="transmembrane region" description="Helical" evidence="1">
    <location>
        <begin position="178"/>
        <end position="195"/>
    </location>
</feature>
<dbReference type="EMBL" id="UFTJ01000002">
    <property type="protein sequence ID" value="SSZ55820.1"/>
    <property type="molecule type" value="Genomic_DNA"/>
</dbReference>